<dbReference type="Proteomes" id="UP000028045">
    <property type="component" value="Unassembled WGS sequence"/>
</dbReference>
<evidence type="ECO:0000313" key="2">
    <source>
        <dbReference type="Proteomes" id="UP000028045"/>
    </source>
</evidence>
<sequence>MSLKKLRHKSYEIGWICLLEVEQLAAIDMLDEDHEPLSQSYANHNVHHLGSINGHNVVIAGLHQTGNCPAVVVVTQMRMTFRNLEFGLLVGIGGGVPAVTDEGPIRLGHVIVSKPTGEHSGVVQYDHGKARQGHFERVGALTPPPAVLLNAAQALAVHRMRSSHDPV</sequence>
<dbReference type="PANTHER" id="PTHR46082">
    <property type="entry name" value="ATP/GTP-BINDING PROTEIN-RELATED"/>
    <property type="match status" value="1"/>
</dbReference>
<dbReference type="GO" id="GO:0009116">
    <property type="term" value="P:nucleoside metabolic process"/>
    <property type="evidence" value="ECO:0007669"/>
    <property type="project" value="InterPro"/>
</dbReference>
<accession>A0A084AY14</accession>
<dbReference type="OrthoDB" id="20872at2759"/>
<name>A0A084AY14_STACB</name>
<dbReference type="InterPro" id="IPR053137">
    <property type="entry name" value="NLR-like"/>
</dbReference>
<organism evidence="1 2">
    <name type="scientific">Stachybotrys chartarum (strain CBS 109288 / IBT 7711)</name>
    <name type="common">Toxic black mold</name>
    <name type="synonym">Stilbospora chartarum</name>
    <dbReference type="NCBI Taxonomy" id="1280523"/>
    <lineage>
        <taxon>Eukaryota</taxon>
        <taxon>Fungi</taxon>
        <taxon>Dikarya</taxon>
        <taxon>Ascomycota</taxon>
        <taxon>Pezizomycotina</taxon>
        <taxon>Sordariomycetes</taxon>
        <taxon>Hypocreomycetidae</taxon>
        <taxon>Hypocreales</taxon>
        <taxon>Stachybotryaceae</taxon>
        <taxon>Stachybotrys</taxon>
    </lineage>
</organism>
<evidence type="ECO:0008006" key="3">
    <source>
        <dbReference type="Google" id="ProtNLM"/>
    </source>
</evidence>
<reference evidence="1 2" key="1">
    <citation type="journal article" date="2014" name="BMC Genomics">
        <title>Comparative genome sequencing reveals chemotype-specific gene clusters in the toxigenic black mold Stachybotrys.</title>
        <authorList>
            <person name="Semeiks J."/>
            <person name="Borek D."/>
            <person name="Otwinowski Z."/>
            <person name="Grishin N.V."/>
        </authorList>
    </citation>
    <scope>NUCLEOTIDE SEQUENCE [LARGE SCALE GENOMIC DNA]</scope>
    <source>
        <strain evidence="2">CBS 109288 / IBT 7711</strain>
    </source>
</reference>
<evidence type="ECO:0000313" key="1">
    <source>
        <dbReference type="EMBL" id="KEY70193.1"/>
    </source>
</evidence>
<dbReference type="PANTHER" id="PTHR46082:SF11">
    <property type="entry name" value="AAA+ ATPASE DOMAIN-CONTAINING PROTEIN-RELATED"/>
    <property type="match status" value="1"/>
</dbReference>
<dbReference type="InterPro" id="IPR035994">
    <property type="entry name" value="Nucleoside_phosphorylase_sf"/>
</dbReference>
<dbReference type="GO" id="GO:0003824">
    <property type="term" value="F:catalytic activity"/>
    <property type="evidence" value="ECO:0007669"/>
    <property type="project" value="InterPro"/>
</dbReference>
<protein>
    <recommendedName>
        <fullName evidence="3">Nucleoside phosphorylase domain-containing protein</fullName>
    </recommendedName>
</protein>
<dbReference type="AlphaFoldDB" id="A0A084AY14"/>
<proteinExistence type="predicted"/>
<dbReference type="SUPFAM" id="SSF53167">
    <property type="entry name" value="Purine and uridine phosphorylases"/>
    <property type="match status" value="1"/>
</dbReference>
<dbReference type="EMBL" id="KL648458">
    <property type="protein sequence ID" value="KEY70193.1"/>
    <property type="molecule type" value="Genomic_DNA"/>
</dbReference>
<dbReference type="Gene3D" id="3.40.50.1580">
    <property type="entry name" value="Nucleoside phosphorylase domain"/>
    <property type="match status" value="1"/>
</dbReference>
<keyword evidence="2" id="KW-1185">Reference proteome</keyword>
<dbReference type="HOGENOM" id="CLU_000288_34_12_1"/>
<gene>
    <name evidence="1" type="ORF">S7711_03413</name>
</gene>